<gene>
    <name evidence="1" type="ORF">S03H2_71323</name>
</gene>
<comment type="caution">
    <text evidence="1">The sequence shown here is derived from an EMBL/GenBank/DDBJ whole genome shotgun (WGS) entry which is preliminary data.</text>
</comment>
<name>X1K3V3_9ZZZZ</name>
<dbReference type="EMBL" id="BARU01047689">
    <property type="protein sequence ID" value="GAI01228.1"/>
    <property type="molecule type" value="Genomic_DNA"/>
</dbReference>
<feature type="non-terminal residue" evidence="1">
    <location>
        <position position="1"/>
    </location>
</feature>
<sequence length="98" mass="11179">RRAISEGAIKNIYIWYVHNLPESENVNQELKTVELTTDSLIKTCFPGSRVVSIQALEVGMKTLDEWYKAIRTPILVSADFDVPTSDGFEINEVDWKAY</sequence>
<organism evidence="1">
    <name type="scientific">marine sediment metagenome</name>
    <dbReference type="NCBI Taxonomy" id="412755"/>
    <lineage>
        <taxon>unclassified sequences</taxon>
        <taxon>metagenomes</taxon>
        <taxon>ecological metagenomes</taxon>
    </lineage>
</organism>
<evidence type="ECO:0000313" key="1">
    <source>
        <dbReference type="EMBL" id="GAI01228.1"/>
    </source>
</evidence>
<protein>
    <submittedName>
        <fullName evidence="1">Uncharacterized protein</fullName>
    </submittedName>
</protein>
<accession>X1K3V3</accession>
<dbReference type="AlphaFoldDB" id="X1K3V3"/>
<reference evidence="1" key="1">
    <citation type="journal article" date="2014" name="Front. Microbiol.">
        <title>High frequency of phylogenetically diverse reductive dehalogenase-homologous genes in deep subseafloor sedimentary metagenomes.</title>
        <authorList>
            <person name="Kawai M."/>
            <person name="Futagami T."/>
            <person name="Toyoda A."/>
            <person name="Takaki Y."/>
            <person name="Nishi S."/>
            <person name="Hori S."/>
            <person name="Arai W."/>
            <person name="Tsubouchi T."/>
            <person name="Morono Y."/>
            <person name="Uchiyama I."/>
            <person name="Ito T."/>
            <person name="Fujiyama A."/>
            <person name="Inagaki F."/>
            <person name="Takami H."/>
        </authorList>
    </citation>
    <scope>NUCLEOTIDE SEQUENCE</scope>
    <source>
        <strain evidence="1">Expedition CK06-06</strain>
    </source>
</reference>
<proteinExistence type="predicted"/>
<feature type="non-terminal residue" evidence="1">
    <location>
        <position position="98"/>
    </location>
</feature>